<dbReference type="KEGG" id="kre:GWK63_01190"/>
<dbReference type="AlphaFoldDB" id="A0A181C6Z4"/>
<name>A0A181C6Z4_9PROT</name>
<dbReference type="EMBL" id="CP050139">
    <property type="protein sequence ID" value="QIP34299.1"/>
    <property type="molecule type" value="Genomic_DNA"/>
</dbReference>
<dbReference type="RefSeq" id="WP_007396949.1">
    <property type="nucleotide sequence ID" value="NZ_CALMTF010000085.1"/>
</dbReference>
<proteinExistence type="predicted"/>
<dbReference type="GeneID" id="85020757"/>
<keyword evidence="2" id="KW-1185">Reference proteome</keyword>
<dbReference type="Proteomes" id="UP000502533">
    <property type="component" value="Chromosome"/>
</dbReference>
<protein>
    <submittedName>
        <fullName evidence="1">Uncharacterized protein</fullName>
    </submittedName>
</protein>
<organism evidence="1 2">
    <name type="scientific">Komagataeibacter rhaeticus</name>
    <dbReference type="NCBI Taxonomy" id="215221"/>
    <lineage>
        <taxon>Bacteria</taxon>
        <taxon>Pseudomonadati</taxon>
        <taxon>Pseudomonadota</taxon>
        <taxon>Alphaproteobacteria</taxon>
        <taxon>Acetobacterales</taxon>
        <taxon>Acetobacteraceae</taxon>
        <taxon>Komagataeibacter</taxon>
    </lineage>
</organism>
<reference evidence="1 2" key="1">
    <citation type="submission" date="2020-03" db="EMBL/GenBank/DDBJ databases">
        <title>Isolation of cellulose-producing strains, genome characterization and application of the synthesized cellulose films as an economical and sustainable material for piezoelectric sensor construction.</title>
        <authorList>
            <person name="Mangayil R.K."/>
        </authorList>
    </citation>
    <scope>NUCLEOTIDE SEQUENCE [LARGE SCALE GENOMIC DNA]</scope>
    <source>
        <strain evidence="1 2">ENS 9a1a</strain>
    </source>
</reference>
<gene>
    <name evidence="1" type="ORF">GWK63_01190</name>
</gene>
<accession>A0A181C6Z4</accession>
<evidence type="ECO:0000313" key="2">
    <source>
        <dbReference type="Proteomes" id="UP000502533"/>
    </source>
</evidence>
<sequence>MSYAALDAVRIAKACKTALHVLETVEEKDRNETYQRKTLMIQRIEALARAAAESKNGDQAITLTSEEFWLISQNW</sequence>
<evidence type="ECO:0000313" key="1">
    <source>
        <dbReference type="EMBL" id="QIP34299.1"/>
    </source>
</evidence>